<gene>
    <name evidence="5" type="ORF">F53441_6122</name>
</gene>
<proteinExistence type="inferred from homology"/>
<evidence type="ECO:0000313" key="6">
    <source>
        <dbReference type="Proteomes" id="UP000605986"/>
    </source>
</evidence>
<dbReference type="EMBL" id="JAADJG010000241">
    <property type="protein sequence ID" value="KAF4450790.1"/>
    <property type="molecule type" value="Genomic_DNA"/>
</dbReference>
<name>A0A8H4KGD3_9HYPO</name>
<reference evidence="5" key="1">
    <citation type="submission" date="2020-01" db="EMBL/GenBank/DDBJ databases">
        <title>Identification and distribution of gene clusters putatively required for synthesis of sphingolipid metabolism inhibitors in phylogenetically diverse species of the filamentous fungus Fusarium.</title>
        <authorList>
            <person name="Kim H.-S."/>
            <person name="Busman M."/>
            <person name="Brown D.W."/>
            <person name="Divon H."/>
            <person name="Uhlig S."/>
            <person name="Proctor R.H."/>
        </authorList>
    </citation>
    <scope>NUCLEOTIDE SEQUENCE</scope>
    <source>
        <strain evidence="5">NRRL 53441</strain>
    </source>
</reference>
<dbReference type="EC" id="3.1.1.-" evidence="3"/>
<evidence type="ECO:0000256" key="1">
    <source>
        <dbReference type="ARBA" id="ARBA00005964"/>
    </source>
</evidence>
<keyword evidence="2 3" id="KW-0378">Hydrolase</keyword>
<evidence type="ECO:0000256" key="3">
    <source>
        <dbReference type="RuleBase" id="RU361235"/>
    </source>
</evidence>
<feature type="chain" id="PRO_5034657229" description="Carboxylic ester hydrolase" evidence="3">
    <location>
        <begin position="21"/>
        <end position="549"/>
    </location>
</feature>
<dbReference type="InterPro" id="IPR029058">
    <property type="entry name" value="AB_hydrolase_fold"/>
</dbReference>
<dbReference type="GO" id="GO:0052689">
    <property type="term" value="F:carboxylic ester hydrolase activity"/>
    <property type="evidence" value="ECO:0007669"/>
    <property type="project" value="TreeGrafter"/>
</dbReference>
<dbReference type="Gene3D" id="3.40.50.1820">
    <property type="entry name" value="alpha/beta hydrolase"/>
    <property type="match status" value="1"/>
</dbReference>
<keyword evidence="3" id="KW-0732">Signal</keyword>
<evidence type="ECO:0000256" key="2">
    <source>
        <dbReference type="ARBA" id="ARBA00022801"/>
    </source>
</evidence>
<dbReference type="PROSITE" id="PS00122">
    <property type="entry name" value="CARBOXYLESTERASE_B_1"/>
    <property type="match status" value="1"/>
</dbReference>
<protein>
    <recommendedName>
        <fullName evidence="3">Carboxylic ester hydrolase</fullName>
        <ecNumber evidence="3">3.1.1.-</ecNumber>
    </recommendedName>
</protein>
<dbReference type="PANTHER" id="PTHR43918:SF4">
    <property type="entry name" value="CARBOXYLIC ESTER HYDROLASE"/>
    <property type="match status" value="1"/>
</dbReference>
<dbReference type="InterPro" id="IPR019826">
    <property type="entry name" value="Carboxylesterase_B_AS"/>
</dbReference>
<dbReference type="Pfam" id="PF00135">
    <property type="entry name" value="COesterase"/>
    <property type="match status" value="1"/>
</dbReference>
<evidence type="ECO:0000259" key="4">
    <source>
        <dbReference type="Pfam" id="PF00135"/>
    </source>
</evidence>
<dbReference type="PROSITE" id="PS00941">
    <property type="entry name" value="CARBOXYLESTERASE_B_2"/>
    <property type="match status" value="1"/>
</dbReference>
<keyword evidence="6" id="KW-1185">Reference proteome</keyword>
<organism evidence="5 6">
    <name type="scientific">Fusarium austroafricanum</name>
    <dbReference type="NCBI Taxonomy" id="2364996"/>
    <lineage>
        <taxon>Eukaryota</taxon>
        <taxon>Fungi</taxon>
        <taxon>Dikarya</taxon>
        <taxon>Ascomycota</taxon>
        <taxon>Pezizomycotina</taxon>
        <taxon>Sordariomycetes</taxon>
        <taxon>Hypocreomycetidae</taxon>
        <taxon>Hypocreales</taxon>
        <taxon>Nectriaceae</taxon>
        <taxon>Fusarium</taxon>
        <taxon>Fusarium concolor species complex</taxon>
    </lineage>
</organism>
<dbReference type="OrthoDB" id="408631at2759"/>
<feature type="signal peptide" evidence="3">
    <location>
        <begin position="1"/>
        <end position="20"/>
    </location>
</feature>
<dbReference type="InterPro" id="IPR002018">
    <property type="entry name" value="CarbesteraseB"/>
</dbReference>
<evidence type="ECO:0000313" key="5">
    <source>
        <dbReference type="EMBL" id="KAF4450790.1"/>
    </source>
</evidence>
<dbReference type="PANTHER" id="PTHR43918">
    <property type="entry name" value="ACETYLCHOLINESTERASE"/>
    <property type="match status" value="1"/>
</dbReference>
<comment type="similarity">
    <text evidence="1 3">Belongs to the type-B carboxylesterase/lipase family.</text>
</comment>
<sequence length="549" mass="59795">MRSLLKLATVVALLSEGVLSRQAPTVRVKNGTLEGKYVAGLDQELFLGVPFAQPPVGQLRLQNPQSLNSTFKVKKVTKYADSCVGYGNSPDQGSATFSEDCLTLNVVRPAGVKKGKKLPVGVFIHGGGWTMDFSANGVYNMSFMVEESVKMGKPFVAVSVDYRLSFWGFMASKDILDAGLANLGLKDQRMALHWVNENIDAFGGDPSKVTIFGESAGGGNVGYQATAYGGVDEKLFRGIIAQSGADGTDMKNYTMPQKNYDTIVKATGCDKESDKLACLRQVPFEKLNATSALLKGSFYPVVDEDFIPEYPSIMLENGNFTKVPLMAGTNADEGSFFGMPGVDTDKEVAAGLAASGLDADTIETIMALYPNIDALGIPKDYRYKSGDPVKKQFKRWAAIRGDQLFLTWRRARTDAWSKHNVPAYSYFFESPNTHMPDYIGTPHFVEVAYVFHNMLGQGYAKGMGPLVNASKEVLELANLVSRMWISFIHGLTPNEHGISGVPKWPVYKAGGGYGENFYFNPNGSSPQPDTLRLAGTTFMNLNSADQFGR</sequence>
<accession>A0A8H4KGD3</accession>
<feature type="domain" description="Carboxylesterase type B" evidence="4">
    <location>
        <begin position="23"/>
        <end position="508"/>
    </location>
</feature>
<dbReference type="AlphaFoldDB" id="A0A8H4KGD3"/>
<dbReference type="Proteomes" id="UP000605986">
    <property type="component" value="Unassembled WGS sequence"/>
</dbReference>
<dbReference type="InterPro" id="IPR050654">
    <property type="entry name" value="AChE-related_enzymes"/>
</dbReference>
<comment type="caution">
    <text evidence="5">The sequence shown here is derived from an EMBL/GenBank/DDBJ whole genome shotgun (WGS) entry which is preliminary data.</text>
</comment>
<dbReference type="InterPro" id="IPR019819">
    <property type="entry name" value="Carboxylesterase_B_CS"/>
</dbReference>
<dbReference type="SUPFAM" id="SSF53474">
    <property type="entry name" value="alpha/beta-Hydrolases"/>
    <property type="match status" value="1"/>
</dbReference>